<dbReference type="SMART" id="SM00248">
    <property type="entry name" value="ANK"/>
    <property type="match status" value="9"/>
</dbReference>
<dbReference type="Pfam" id="PF12796">
    <property type="entry name" value="Ank_2"/>
    <property type="match status" value="2"/>
</dbReference>
<dbReference type="Proteomes" id="UP000472260">
    <property type="component" value="Unassembled WGS sequence"/>
</dbReference>
<organism evidence="13 14">
    <name type="scientific">Sinocyclocheilus anshuiensis</name>
    <dbReference type="NCBI Taxonomy" id="1608454"/>
    <lineage>
        <taxon>Eukaryota</taxon>
        <taxon>Metazoa</taxon>
        <taxon>Chordata</taxon>
        <taxon>Craniata</taxon>
        <taxon>Vertebrata</taxon>
        <taxon>Euteleostomi</taxon>
        <taxon>Actinopterygii</taxon>
        <taxon>Neopterygii</taxon>
        <taxon>Teleostei</taxon>
        <taxon>Ostariophysi</taxon>
        <taxon>Cypriniformes</taxon>
        <taxon>Cyprinidae</taxon>
        <taxon>Cyprininae</taxon>
        <taxon>Sinocyclocheilus</taxon>
    </lineage>
</organism>
<feature type="repeat" description="ANK" evidence="8">
    <location>
        <begin position="1080"/>
        <end position="1112"/>
    </location>
</feature>
<dbReference type="InterPro" id="IPR027417">
    <property type="entry name" value="P-loop_NTPase"/>
</dbReference>
<feature type="compositionally biased region" description="Polar residues" evidence="10">
    <location>
        <begin position="358"/>
        <end position="390"/>
    </location>
</feature>
<evidence type="ECO:0000256" key="10">
    <source>
        <dbReference type="SAM" id="MobiDB-lite"/>
    </source>
</evidence>
<evidence type="ECO:0000313" key="13">
    <source>
        <dbReference type="Ensembl" id="ENSSANP00000001810.1"/>
    </source>
</evidence>
<feature type="repeat" description="TPR" evidence="9">
    <location>
        <begin position="1239"/>
        <end position="1272"/>
    </location>
</feature>
<dbReference type="PROSITE" id="PS50297">
    <property type="entry name" value="ANK_REP_REGION"/>
    <property type="match status" value="5"/>
</dbReference>
<feature type="region of interest" description="Disordered" evidence="10">
    <location>
        <begin position="59"/>
        <end position="110"/>
    </location>
</feature>
<feature type="domain" description="TANC1/2-like winged helix" evidence="12">
    <location>
        <begin position="653"/>
        <end position="806"/>
    </location>
</feature>
<evidence type="ECO:0000259" key="11">
    <source>
        <dbReference type="Pfam" id="PF25520"/>
    </source>
</evidence>
<keyword evidence="2" id="KW-0677">Repeat</keyword>
<evidence type="ECO:0000256" key="6">
    <source>
        <dbReference type="ARBA" id="ARBA00034110"/>
    </source>
</evidence>
<keyword evidence="4" id="KW-0770">Synapse</keyword>
<dbReference type="InterPro" id="IPR058018">
    <property type="entry name" value="AAA_lid_TANC1/2"/>
</dbReference>
<dbReference type="SUPFAM" id="SSF48452">
    <property type="entry name" value="TPR-like"/>
    <property type="match status" value="1"/>
</dbReference>
<comment type="subcellular location">
    <subcellularLocation>
        <location evidence="6">Postsynapse</location>
    </subcellularLocation>
</comment>
<feature type="region of interest" description="Disordered" evidence="10">
    <location>
        <begin position="1301"/>
        <end position="1336"/>
    </location>
</feature>
<dbReference type="InterPro" id="IPR036770">
    <property type="entry name" value="Ankyrin_rpt-contain_sf"/>
</dbReference>
<dbReference type="InterPro" id="IPR058056">
    <property type="entry name" value="WH_TANC1/2"/>
</dbReference>
<feature type="compositionally biased region" description="Polar residues" evidence="10">
    <location>
        <begin position="1316"/>
        <end position="1328"/>
    </location>
</feature>
<dbReference type="PROSITE" id="PS50005">
    <property type="entry name" value="TPR"/>
    <property type="match status" value="2"/>
</dbReference>
<feature type="repeat" description="ANK" evidence="8">
    <location>
        <begin position="876"/>
        <end position="908"/>
    </location>
</feature>
<protein>
    <submittedName>
        <fullName evidence="13">Protein TANC1-like</fullName>
    </submittedName>
</protein>
<feature type="compositionally biased region" description="Low complexity" evidence="10">
    <location>
        <begin position="79"/>
        <end position="105"/>
    </location>
</feature>
<dbReference type="PROSITE" id="PS50088">
    <property type="entry name" value="ANK_REPEAT"/>
    <property type="match status" value="6"/>
</dbReference>
<feature type="repeat" description="ANK" evidence="8">
    <location>
        <begin position="1047"/>
        <end position="1079"/>
    </location>
</feature>
<feature type="domain" description="TANC1/2-like AAA+ ATPase lid" evidence="11">
    <location>
        <begin position="556"/>
        <end position="651"/>
    </location>
</feature>
<dbReference type="InterPro" id="IPR011990">
    <property type="entry name" value="TPR-like_helical_dom_sf"/>
</dbReference>
<dbReference type="Gene3D" id="1.25.40.20">
    <property type="entry name" value="Ankyrin repeat-containing domain"/>
    <property type="match status" value="2"/>
</dbReference>
<accession>A0A671K6D0</accession>
<dbReference type="Pfam" id="PF25520">
    <property type="entry name" value="AAA_lid_TANC1"/>
    <property type="match status" value="1"/>
</dbReference>
<feature type="repeat" description="ANK" evidence="8">
    <location>
        <begin position="981"/>
        <end position="1013"/>
    </location>
</feature>
<dbReference type="FunFam" id="1.25.40.20:FF:000229">
    <property type="entry name" value="protein TANC1 isoform X3"/>
    <property type="match status" value="1"/>
</dbReference>
<gene>
    <name evidence="13" type="primary">LOC107660065</name>
</gene>
<feature type="region of interest" description="Disordered" evidence="10">
    <location>
        <begin position="1406"/>
        <end position="1429"/>
    </location>
</feature>
<evidence type="ECO:0000256" key="7">
    <source>
        <dbReference type="ARBA" id="ARBA00038259"/>
    </source>
</evidence>
<evidence type="ECO:0000256" key="8">
    <source>
        <dbReference type="PROSITE-ProRule" id="PRU00023"/>
    </source>
</evidence>
<dbReference type="SUPFAM" id="SSF52540">
    <property type="entry name" value="P-loop containing nucleoside triphosphate hydrolases"/>
    <property type="match status" value="1"/>
</dbReference>
<evidence type="ECO:0000256" key="2">
    <source>
        <dbReference type="ARBA" id="ARBA00022737"/>
    </source>
</evidence>
<evidence type="ECO:0000259" key="12">
    <source>
        <dbReference type="Pfam" id="PF25521"/>
    </source>
</evidence>
<reference evidence="13" key="1">
    <citation type="submission" date="2025-08" db="UniProtKB">
        <authorList>
            <consortium name="Ensembl"/>
        </authorList>
    </citation>
    <scope>IDENTIFICATION</scope>
</reference>
<dbReference type="SMART" id="SM00028">
    <property type="entry name" value="TPR"/>
    <property type="match status" value="2"/>
</dbReference>
<feature type="repeat" description="ANK" evidence="8">
    <location>
        <begin position="1014"/>
        <end position="1046"/>
    </location>
</feature>
<dbReference type="Pfam" id="PF25521">
    <property type="entry name" value="WHD_TANC1"/>
    <property type="match status" value="1"/>
</dbReference>
<feature type="repeat" description="TPR" evidence="9">
    <location>
        <begin position="1192"/>
        <end position="1225"/>
    </location>
</feature>
<evidence type="ECO:0000256" key="1">
    <source>
        <dbReference type="ARBA" id="ARBA00022553"/>
    </source>
</evidence>
<dbReference type="InterPro" id="IPR002110">
    <property type="entry name" value="Ankyrin_rpt"/>
</dbReference>
<dbReference type="PANTHER" id="PTHR24166">
    <property type="entry name" value="ROLLING PEBBLES, ISOFORM B"/>
    <property type="match status" value="1"/>
</dbReference>
<keyword evidence="14" id="KW-1185">Reference proteome</keyword>
<proteinExistence type="inferred from homology"/>
<dbReference type="InterPro" id="IPR019734">
    <property type="entry name" value="TPR_rpt"/>
</dbReference>
<dbReference type="Pfam" id="PF00023">
    <property type="entry name" value="Ank"/>
    <property type="match status" value="1"/>
</dbReference>
<comment type="similarity">
    <text evidence="7">Belongs to the TANC family.</text>
</comment>
<reference evidence="13" key="2">
    <citation type="submission" date="2025-09" db="UniProtKB">
        <authorList>
            <consortium name="Ensembl"/>
        </authorList>
    </citation>
    <scope>IDENTIFICATION</scope>
</reference>
<feature type="compositionally biased region" description="Low complexity" evidence="10">
    <location>
        <begin position="202"/>
        <end position="211"/>
    </location>
</feature>
<feature type="compositionally biased region" description="Polar residues" evidence="10">
    <location>
        <begin position="59"/>
        <end position="78"/>
    </location>
</feature>
<dbReference type="SUPFAM" id="SSF48403">
    <property type="entry name" value="Ankyrin repeat"/>
    <property type="match status" value="1"/>
</dbReference>
<evidence type="ECO:0000256" key="3">
    <source>
        <dbReference type="ARBA" id="ARBA00022803"/>
    </source>
</evidence>
<dbReference type="Ensembl" id="ENSSANT00000001956.1">
    <property type="protein sequence ID" value="ENSSANP00000001810.1"/>
    <property type="gene ID" value="ENSSANG00000000536.1"/>
</dbReference>
<feature type="repeat" description="ANK" evidence="8">
    <location>
        <begin position="1113"/>
        <end position="1145"/>
    </location>
</feature>
<keyword evidence="3 9" id="KW-0802">TPR repeat</keyword>
<keyword evidence="1" id="KW-0597">Phosphoprotein</keyword>
<dbReference type="InterPro" id="IPR050889">
    <property type="entry name" value="Dendritic_Spine_Reg/Scaffold"/>
</dbReference>
<evidence type="ECO:0000256" key="9">
    <source>
        <dbReference type="PROSITE-ProRule" id="PRU00339"/>
    </source>
</evidence>
<keyword evidence="5 8" id="KW-0040">ANK repeat</keyword>
<feature type="region of interest" description="Disordered" evidence="10">
    <location>
        <begin position="144"/>
        <end position="212"/>
    </location>
</feature>
<dbReference type="PANTHER" id="PTHR24166:SF23">
    <property type="entry name" value="PROTEIN TANC1"/>
    <property type="match status" value="1"/>
</dbReference>
<feature type="region of interest" description="Disordered" evidence="10">
    <location>
        <begin position="18"/>
        <end position="38"/>
    </location>
</feature>
<dbReference type="Gene3D" id="1.25.40.10">
    <property type="entry name" value="Tetratricopeptide repeat domain"/>
    <property type="match status" value="1"/>
</dbReference>
<dbReference type="GO" id="GO:0098794">
    <property type="term" value="C:postsynapse"/>
    <property type="evidence" value="ECO:0007669"/>
    <property type="project" value="UniProtKB-SubCell"/>
</dbReference>
<evidence type="ECO:0000256" key="4">
    <source>
        <dbReference type="ARBA" id="ARBA00023018"/>
    </source>
</evidence>
<feature type="region of interest" description="Disordered" evidence="10">
    <location>
        <begin position="357"/>
        <end position="401"/>
    </location>
</feature>
<evidence type="ECO:0000256" key="5">
    <source>
        <dbReference type="ARBA" id="ARBA00023043"/>
    </source>
</evidence>
<feature type="compositionally biased region" description="Low complexity" evidence="10">
    <location>
        <begin position="1301"/>
        <end position="1313"/>
    </location>
</feature>
<evidence type="ECO:0000313" key="14">
    <source>
        <dbReference type="Proteomes" id="UP000472260"/>
    </source>
</evidence>
<sequence length="1464" mass="160426">LWILVSWDRFAHTIQGNREEGERGRELLSPAESGSSPAVQELMTRLGFLLGDAIPTSSQTNMEEKQVSMNPTVSSQGVSPCSTLTSSTASPSAESPSSTLPETSSNSRAPVICSSTCSTATSTIITTPSSTLESKDSGIIATVTSSSENEERCGSSLEWAKDGGAGVRGESGRSTHPPCTPITPEESAVSGEAQLRTGTTGGATPVVTSPVDGPITYHSTSLVMPRPNSVAATSSTKLEELRYLDEQRNAPQRSSMRLQWHGAHTGGRNQETKARLTPYKPVDIMLKPLLFEVPSVSMDAVFVGRDWLFQRLEEVLTGGGKAGEGKGAVIIGNVGFGKTAVISRLVALSCHGGRMRQIASNSPEATPQTDAHQTNQLNPPSQSPLHSNSCPPTPDTHRHREGAVKRLASKVVAYHYCQADNTYTCLVPELVHSVSALLCRAPRLNAYRELLLRETHLQSLLSLRSCVQDPAAAFRKGVLEPLTLLRKERKIPEEDYIILVDGLNEAEYHKPDYGDTIATFITKIISKFPIWLKLIVTIRVNVVEVTSLLPFPIIFLDDFHNNKDITSDLTSYIQHRVDHSPDILSNIAINGKADPAIISKLRAHLVARSQGSYLYLKLTLDLFEKGHLVIKSSSYKVIPVSLSELYLLQCNMKFPSASAFERVLPLLNVALASLHPLTDEQLFRALNAGSMKGELEWEDFQQRMDALSCFLIGRRDRTRMFCHPSFREWLVWRADGDSTDFLCDPRSGHALMAFLLSRQEGKLNRQQTMELGHHILKAHIFKGHSKRTGVSSSILQPLWISYSTDSLSAALSSLRNLYTPNVKVSRLLILGGASVCYRTEVLNSAPVLCVQSHLGHLEMTALLLECGAPVDGQSENGMTSLCYASAAGHLPLVTLLSKKGAKVDHADKSGQCALVHAALRGHAEIVQYLQEQEWSSDLKNKALQQALIAASSMGHTQVVKRMVALNNDEFSVQIDGHDTLWGETALTAAAGRGKLEGCVFLLDQGASVTQPNRRGVAPIFNAVRHGHTQIAELFLQRGADVNCSDKHGRSLLMVAASEGHLETVDFLLSQGACITAVDKEGLTPLGWACLKGQKKVVEFLVERGAQIDHTDKHGRTPLDLAAFYGDADIVHYLVECGAAIEHMDYSGMRPLDRAIGSRNTSVVVTLLKKGAKLGNAAWAMATSKPDILIILLQRLMEEGNLLYKKGKMKEAAQRYQYALRKFPREGFGEDLKAFRELRVSLYLNLSRCRRKTNDFGMAEEFATKALELKPKSYEAFYARARAKRSSSVEPRGEFCRSSSVRVSSSSSGNLADSSRVRNSMASADSSTRQSEHKPRPFMGVIDKTARFQQQQGHHGNLVSGYVWQGLVPEGLVGHNVGVVMNTHSQGLTSDLQYAKTSAYQEPIHNSTHTPDFHPDKFHPGPGYKDSNPIQQHYDTKHKQASLARDNPILISSIKPKRSFIESNV</sequence>
<name>A0A671K6D0_9TELE</name>